<dbReference type="NCBIfam" id="TIGR01644">
    <property type="entry name" value="phage_P2_V"/>
    <property type="match status" value="1"/>
</dbReference>
<dbReference type="EMBL" id="CP031337">
    <property type="protein sequence ID" value="AXK39615.1"/>
    <property type="molecule type" value="Genomic_DNA"/>
</dbReference>
<dbReference type="Pfam" id="PF06890">
    <property type="entry name" value="Phage_Mu_Gp45"/>
    <property type="match status" value="1"/>
</dbReference>
<feature type="region of interest" description="Disordered" evidence="1">
    <location>
        <begin position="159"/>
        <end position="185"/>
    </location>
</feature>
<name>A0A345Y6R3_9NEIS</name>
<dbReference type="InterPro" id="IPR013046">
    <property type="entry name" value="GpV/Gp45"/>
</dbReference>
<feature type="compositionally biased region" description="Basic and acidic residues" evidence="1">
    <location>
        <begin position="159"/>
        <end position="168"/>
    </location>
</feature>
<dbReference type="Proteomes" id="UP000254537">
    <property type="component" value="Chromosome"/>
</dbReference>
<feature type="domain" description="Bacteriophage Mu Gp45 N-terminal" evidence="2">
    <location>
        <begin position="13"/>
        <end position="80"/>
    </location>
</feature>
<feature type="compositionally biased region" description="Polar residues" evidence="1">
    <location>
        <begin position="169"/>
        <end position="179"/>
    </location>
</feature>
<dbReference type="OrthoDB" id="9802994at2"/>
<sequence>MSVSEKLKLMIGRCILAAVSDKAKCQSLQITAFDGETHDRVERFQQFGFTAVPLPGAEGICLFVGGGRDHPVVVAVEDRRHRVTDLAPGESAQYNSSGHKLVLYHDRAELVTQKFVVKASEKVRFETPLVETTGQIRADQDITDKAGSGGKSMAAMREVYDGHTHKENNVTGGESQPPTQKAGGS</sequence>
<dbReference type="RefSeq" id="WP_115433547.1">
    <property type="nucleotide sequence ID" value="NZ_CP031337.1"/>
</dbReference>
<dbReference type="AlphaFoldDB" id="A0A345Y6R3"/>
<evidence type="ECO:0000313" key="3">
    <source>
        <dbReference type="EMBL" id="AXK39615.1"/>
    </source>
</evidence>
<dbReference type="PIRSF" id="PIRSF012337">
    <property type="entry name" value="gp45"/>
    <property type="match status" value="1"/>
</dbReference>
<proteinExistence type="predicted"/>
<accession>A0A345Y6R3</accession>
<evidence type="ECO:0000256" key="1">
    <source>
        <dbReference type="SAM" id="MobiDB-lite"/>
    </source>
</evidence>
<dbReference type="InterPro" id="IPR014462">
    <property type="entry name" value="Phage_Mu_Gp45"/>
</dbReference>
<dbReference type="InterPro" id="IPR053861">
    <property type="entry name" value="Phage_Mu_Gp45_N"/>
</dbReference>
<organism evidence="3 4">
    <name type="scientific">Crenobacter cavernae</name>
    <dbReference type="NCBI Taxonomy" id="2290923"/>
    <lineage>
        <taxon>Bacteria</taxon>
        <taxon>Pseudomonadati</taxon>
        <taxon>Pseudomonadota</taxon>
        <taxon>Betaproteobacteria</taxon>
        <taxon>Neisseriales</taxon>
        <taxon>Neisseriaceae</taxon>
        <taxon>Crenobacter</taxon>
    </lineage>
</organism>
<protein>
    <submittedName>
        <fullName evidence="3">Phage baseplate assembly protein V</fullName>
    </submittedName>
</protein>
<evidence type="ECO:0000313" key="4">
    <source>
        <dbReference type="Proteomes" id="UP000254537"/>
    </source>
</evidence>
<reference evidence="3 4" key="1">
    <citation type="submission" date="2018-07" db="EMBL/GenBank/DDBJ databases">
        <title>Crenobacter cavernae sp. nov., isolated from a karst cave.</title>
        <authorList>
            <person name="Zhu H."/>
        </authorList>
    </citation>
    <scope>NUCLEOTIDE SEQUENCE [LARGE SCALE GENOMIC DNA]</scope>
    <source>
        <strain evidence="3 4">K1W11S-77</strain>
    </source>
</reference>
<gene>
    <name evidence="3" type="ORF">DWG20_09260</name>
</gene>
<evidence type="ECO:0000259" key="2">
    <source>
        <dbReference type="Pfam" id="PF06890"/>
    </source>
</evidence>
<dbReference type="KEGG" id="ccah:DWG20_09260"/>